<evidence type="ECO:0000313" key="3">
    <source>
        <dbReference type="EMBL" id="ABV82182.1"/>
    </source>
</evidence>
<reference evidence="2" key="1">
    <citation type="submission" date="2002-05" db="EMBL/GenBank/DDBJ databases">
        <authorList>
            <person name="Stapleton M."/>
            <person name="Brokstein P."/>
            <person name="Hong L."/>
            <person name="Agbayani A."/>
            <person name="Carlson J."/>
            <person name="Champe M."/>
            <person name="Chavez C."/>
            <person name="Dorsett V."/>
            <person name="Dresnek D."/>
            <person name="Farfan D."/>
            <person name="Frise E."/>
            <person name="George R."/>
            <person name="Gonzalez M."/>
            <person name="Guarin H."/>
            <person name="Kronmiller B."/>
            <person name="Li P."/>
            <person name="Liao G."/>
            <person name="Miranda A."/>
            <person name="Mungall C.J."/>
            <person name="Nunoo J."/>
            <person name="Pacleb J."/>
            <person name="Paragas V."/>
            <person name="Park S."/>
            <person name="Patel S."/>
            <person name="Phouanenavong S."/>
            <person name="Wan K."/>
            <person name="Yu C."/>
            <person name="Lewis S.E."/>
            <person name="Rubin G.M."/>
            <person name="Celniker S."/>
        </authorList>
    </citation>
    <scope>NUCLEOTIDE SEQUENCE</scope>
    <source>
        <strain evidence="2">Berkeley</strain>
    </source>
</reference>
<feature type="non-terminal residue" evidence="2">
    <location>
        <position position="1"/>
    </location>
</feature>
<dbReference type="AlphaFoldDB" id="Q8MZ35"/>
<feature type="region of interest" description="Disordered" evidence="1">
    <location>
        <begin position="56"/>
        <end position="76"/>
    </location>
</feature>
<evidence type="ECO:0000256" key="1">
    <source>
        <dbReference type="SAM" id="MobiDB-lite"/>
    </source>
</evidence>
<accession>Q8MZ35</accession>
<dbReference type="EMBL" id="BT030800">
    <property type="protein sequence ID" value="ABV82182.1"/>
    <property type="molecule type" value="mRNA"/>
</dbReference>
<proteinExistence type="evidence at transcript level"/>
<dbReference type="EMBL" id="AY113379">
    <property type="protein sequence ID" value="AAM29384.1"/>
    <property type="molecule type" value="mRNA"/>
</dbReference>
<reference evidence="3" key="2">
    <citation type="submission" date="2007-10" db="EMBL/GenBank/DDBJ databases">
        <authorList>
            <person name="Stapleton M."/>
            <person name="Carlson J."/>
            <person name="Frise E."/>
            <person name="Kapadia B."/>
            <person name="Park S."/>
            <person name="Wan K."/>
            <person name="Yu C."/>
            <person name="Celniker S."/>
        </authorList>
    </citation>
    <scope>NUCLEOTIDE SEQUENCE</scope>
</reference>
<feature type="compositionally biased region" description="Basic residues" evidence="1">
    <location>
        <begin position="56"/>
        <end position="65"/>
    </location>
</feature>
<sequence length="94" mass="11023">FLISAKIFRDWDNSISIVTNLRLLANYIQDGQFEEPDPESSHIGSKSWRTALRYTRPQHQHRRLRSTAPPPQTRGHQLELHCHCRRALVLIVHC</sequence>
<name>Q8MZ35_DROME</name>
<evidence type="ECO:0000313" key="2">
    <source>
        <dbReference type="EMBL" id="AAM29384.1"/>
    </source>
</evidence>
<protein>
    <submittedName>
        <fullName evidence="3">FI01801p</fullName>
    </submittedName>
    <submittedName>
        <fullName evidence="2">RE02231p</fullName>
    </submittedName>
</protein>
<organism evidence="2">
    <name type="scientific">Drosophila melanogaster</name>
    <name type="common">Fruit fly</name>
    <dbReference type="NCBI Taxonomy" id="7227"/>
    <lineage>
        <taxon>Eukaryota</taxon>
        <taxon>Metazoa</taxon>
        <taxon>Ecdysozoa</taxon>
        <taxon>Arthropoda</taxon>
        <taxon>Hexapoda</taxon>
        <taxon>Insecta</taxon>
        <taxon>Pterygota</taxon>
        <taxon>Neoptera</taxon>
        <taxon>Endopterygota</taxon>
        <taxon>Diptera</taxon>
        <taxon>Brachycera</taxon>
        <taxon>Muscomorpha</taxon>
        <taxon>Ephydroidea</taxon>
        <taxon>Drosophilidae</taxon>
        <taxon>Drosophila</taxon>
        <taxon>Sophophora</taxon>
    </lineage>
</organism>